<evidence type="ECO:0000256" key="13">
    <source>
        <dbReference type="ARBA" id="ARBA00023055"/>
    </source>
</evidence>
<evidence type="ECO:0000313" key="22">
    <source>
        <dbReference type="Proteomes" id="UP000504636"/>
    </source>
</evidence>
<dbReference type="GO" id="GO:0044539">
    <property type="term" value="P:long-chain fatty acid import into cell"/>
    <property type="evidence" value="ECO:0007669"/>
    <property type="project" value="TreeGrafter"/>
</dbReference>
<reference evidence="23" key="3">
    <citation type="submission" date="2025-04" db="UniProtKB">
        <authorList>
            <consortium name="RefSeq"/>
        </authorList>
    </citation>
    <scope>IDENTIFICATION</scope>
    <source>
        <strain evidence="23">CBS 304.34</strain>
    </source>
</reference>
<evidence type="ECO:0000259" key="20">
    <source>
        <dbReference type="Pfam" id="PF00501"/>
    </source>
</evidence>
<evidence type="ECO:0000256" key="17">
    <source>
        <dbReference type="ARBA" id="ARBA00060276"/>
    </source>
</evidence>
<dbReference type="RefSeq" id="XP_033576883.1">
    <property type="nucleotide sequence ID" value="XM_033728008.1"/>
</dbReference>
<evidence type="ECO:0000313" key="21">
    <source>
        <dbReference type="EMBL" id="KAF2809919.1"/>
    </source>
</evidence>
<evidence type="ECO:0000256" key="4">
    <source>
        <dbReference type="ARBA" id="ARBA00006432"/>
    </source>
</evidence>
<dbReference type="PANTHER" id="PTHR43107:SF6">
    <property type="entry name" value="ACYL-COA SYNTHETASE FAMILY PROTEIN (CEFD1), PUTATIVE (AFU_ORTHOLOGUE AFUA_6G03630)-RELATED"/>
    <property type="match status" value="1"/>
</dbReference>
<evidence type="ECO:0000256" key="19">
    <source>
        <dbReference type="ARBA" id="ARBA00078285"/>
    </source>
</evidence>
<dbReference type="GO" id="GO:0005778">
    <property type="term" value="C:peroxisomal membrane"/>
    <property type="evidence" value="ECO:0007669"/>
    <property type="project" value="UniProtKB-SubCell"/>
</dbReference>
<evidence type="ECO:0000256" key="11">
    <source>
        <dbReference type="ARBA" id="ARBA00022840"/>
    </source>
</evidence>
<dbReference type="InterPro" id="IPR042099">
    <property type="entry name" value="ANL_N_sf"/>
</dbReference>
<dbReference type="GeneID" id="54468901"/>
<evidence type="ECO:0000256" key="9">
    <source>
        <dbReference type="ARBA" id="ARBA00022692"/>
    </source>
</evidence>
<gene>
    <name evidence="21 23" type="ORF">BDZ99DRAFT_570557</name>
</gene>
<keyword evidence="8" id="KW-0551">Lipid droplet</keyword>
<evidence type="ECO:0000256" key="12">
    <source>
        <dbReference type="ARBA" id="ARBA00022989"/>
    </source>
</evidence>
<reference evidence="21 23" key="1">
    <citation type="journal article" date="2020" name="Stud. Mycol.">
        <title>101 Dothideomycetes genomes: a test case for predicting lifestyles and emergence of pathogens.</title>
        <authorList>
            <person name="Haridas S."/>
            <person name="Albert R."/>
            <person name="Binder M."/>
            <person name="Bloem J."/>
            <person name="Labutti K."/>
            <person name="Salamov A."/>
            <person name="Andreopoulos B."/>
            <person name="Baker S."/>
            <person name="Barry K."/>
            <person name="Bills G."/>
            <person name="Bluhm B."/>
            <person name="Cannon C."/>
            <person name="Castanera R."/>
            <person name="Culley D."/>
            <person name="Daum C."/>
            <person name="Ezra D."/>
            <person name="Gonzalez J."/>
            <person name="Henrissat B."/>
            <person name="Kuo A."/>
            <person name="Liang C."/>
            <person name="Lipzen A."/>
            <person name="Lutzoni F."/>
            <person name="Magnuson J."/>
            <person name="Mondo S."/>
            <person name="Nolan M."/>
            <person name="Ohm R."/>
            <person name="Pangilinan J."/>
            <person name="Park H.-J."/>
            <person name="Ramirez L."/>
            <person name="Alfaro M."/>
            <person name="Sun H."/>
            <person name="Tritt A."/>
            <person name="Yoshinaga Y."/>
            <person name="Zwiers L.-H."/>
            <person name="Turgeon B."/>
            <person name="Goodwin S."/>
            <person name="Spatafora J."/>
            <person name="Crous P."/>
            <person name="Grigoriev I."/>
        </authorList>
    </citation>
    <scope>NUCLEOTIDE SEQUENCE</scope>
    <source>
        <strain evidence="21 23">CBS 304.34</strain>
    </source>
</reference>
<dbReference type="GO" id="GO:0004467">
    <property type="term" value="F:long-chain fatty acid-CoA ligase activity"/>
    <property type="evidence" value="ECO:0007669"/>
    <property type="project" value="TreeGrafter"/>
</dbReference>
<protein>
    <recommendedName>
        <fullName evidence="18">Very long-chain fatty acid transport protein</fullName>
    </recommendedName>
    <alternativeName>
        <fullName evidence="19">Very-long-chain acyl-CoA synthetase</fullName>
    </alternativeName>
</protein>
<dbReference type="Proteomes" id="UP000504636">
    <property type="component" value="Unplaced"/>
</dbReference>
<keyword evidence="14" id="KW-0472">Membrane</keyword>
<dbReference type="Gene3D" id="3.40.50.12780">
    <property type="entry name" value="N-terminal domain of ligase-like"/>
    <property type="match status" value="1"/>
</dbReference>
<evidence type="ECO:0000256" key="14">
    <source>
        <dbReference type="ARBA" id="ARBA00023136"/>
    </source>
</evidence>
<evidence type="ECO:0000313" key="23">
    <source>
        <dbReference type="RefSeq" id="XP_033576883.1"/>
    </source>
</evidence>
<dbReference type="InterPro" id="IPR000873">
    <property type="entry name" value="AMP-dep_synth/lig_dom"/>
</dbReference>
<dbReference type="GO" id="GO:0009898">
    <property type="term" value="C:cytoplasmic side of plasma membrane"/>
    <property type="evidence" value="ECO:0007669"/>
    <property type="project" value="TreeGrafter"/>
</dbReference>
<evidence type="ECO:0000256" key="18">
    <source>
        <dbReference type="ARBA" id="ARBA00068795"/>
    </source>
</evidence>
<keyword evidence="7" id="KW-0436">Ligase</keyword>
<dbReference type="GO" id="GO:0005811">
    <property type="term" value="C:lipid droplet"/>
    <property type="evidence" value="ECO:0007669"/>
    <property type="project" value="UniProtKB-SubCell"/>
</dbReference>
<evidence type="ECO:0000256" key="5">
    <source>
        <dbReference type="ARBA" id="ARBA00022448"/>
    </source>
</evidence>
<dbReference type="Gene3D" id="3.30.300.30">
    <property type="match status" value="1"/>
</dbReference>
<evidence type="ECO:0000256" key="6">
    <source>
        <dbReference type="ARBA" id="ARBA00022475"/>
    </source>
</evidence>
<keyword evidence="6" id="KW-1003">Cell membrane</keyword>
<comment type="similarity">
    <text evidence="4">Belongs to the ATP-dependent AMP-binding enzyme family.</text>
</comment>
<keyword evidence="13" id="KW-0445">Lipid transport</keyword>
<dbReference type="AlphaFoldDB" id="A0A6A6YMY5"/>
<dbReference type="InterPro" id="IPR045851">
    <property type="entry name" value="AMP-bd_C_sf"/>
</dbReference>
<sequence>MALATIAATTAATTAAAAYLDAKLALSQDAKRLYLIWKSNQEFAAAAKANRVSLWYFFEAQVNRLPSHTECIWSRDGCYNWAETYAQCCRYAQFFLANELKPLELVAFYLTNRPEFMFNMIGSWAVGSAPALINYNLSGDSLVHCLKISNAKLLIVDENTGCRERIEEVRDRIEGELGMRIVILDEGKKGEIRRLEPRRPEDALREGVKGDFPMILLYTSGTTGKSKACPFPIARADALTSARMGAIGIKSGPGGDRWYDCMPLYHGTGCTVSISCMITGTTVCIGRKFSTSRFWDEVRDSDSTAFVYVGETARYLLAAPPSPRDREHRVHLMFGNGLRPDVWSRFVERFGIKKVGEFFNSTEGVFGLLNVCQGPYLTSAVGHHGAIIRFLTRNAYIPVEIDHETNAIVRDPITGFASPKPFDEGGEIIVKISTESAFPGYWRNPEATEKKFERNLFKKGDLYYRTGDALRRTPDGRWYFMDRLGDTFRWKSENVSTAEVSHALGDFPGVMEANVYGVEVPGYDGRAGCAALFIPPELRDSFDYTALLAYACARLPRYAVPIFLRISSSVAPTHNNKQNKVPLRNDGIDIRKIRERAEAEGKSEKEVDKILFWPHALGHPKVEGLEGEDRYVEWTVEDLDGLRASVAKL</sequence>
<comment type="catalytic activity">
    <reaction evidence="16">
        <text>a very long-chain fatty acid + ATP + CoA = a very long-chain fatty acyl-CoA + AMP + diphosphate</text>
        <dbReference type="Rhea" id="RHEA:54536"/>
        <dbReference type="ChEBI" id="CHEBI:30616"/>
        <dbReference type="ChEBI" id="CHEBI:33019"/>
        <dbReference type="ChEBI" id="CHEBI:57287"/>
        <dbReference type="ChEBI" id="CHEBI:58950"/>
        <dbReference type="ChEBI" id="CHEBI:138261"/>
        <dbReference type="ChEBI" id="CHEBI:456215"/>
    </reaction>
</comment>
<evidence type="ECO:0000256" key="15">
    <source>
        <dbReference type="ARBA" id="ARBA00023140"/>
    </source>
</evidence>
<keyword evidence="9" id="KW-0812">Transmembrane</keyword>
<keyword evidence="15" id="KW-0576">Peroxisome</keyword>
<keyword evidence="12" id="KW-1133">Transmembrane helix</keyword>
<evidence type="ECO:0000256" key="10">
    <source>
        <dbReference type="ARBA" id="ARBA00022741"/>
    </source>
</evidence>
<evidence type="ECO:0000256" key="2">
    <source>
        <dbReference type="ARBA" id="ARBA00004585"/>
    </source>
</evidence>
<organism evidence="21">
    <name type="scientific">Mytilinidion resinicola</name>
    <dbReference type="NCBI Taxonomy" id="574789"/>
    <lineage>
        <taxon>Eukaryota</taxon>
        <taxon>Fungi</taxon>
        <taxon>Dikarya</taxon>
        <taxon>Ascomycota</taxon>
        <taxon>Pezizomycotina</taxon>
        <taxon>Dothideomycetes</taxon>
        <taxon>Pleosporomycetidae</taxon>
        <taxon>Mytilinidiales</taxon>
        <taxon>Mytilinidiaceae</taxon>
        <taxon>Mytilinidion</taxon>
    </lineage>
</organism>
<evidence type="ECO:0000256" key="1">
    <source>
        <dbReference type="ARBA" id="ARBA00004502"/>
    </source>
</evidence>
<dbReference type="EMBL" id="MU003700">
    <property type="protein sequence ID" value="KAF2809919.1"/>
    <property type="molecule type" value="Genomic_DNA"/>
</dbReference>
<comment type="subcellular location">
    <subcellularLocation>
        <location evidence="3">Cell membrane</location>
        <topology evidence="3">Multi-pass membrane protein</topology>
    </subcellularLocation>
    <subcellularLocation>
        <location evidence="1">Lipid droplet</location>
    </subcellularLocation>
    <subcellularLocation>
        <location evidence="2">Peroxisome membrane</location>
        <topology evidence="2">Multi-pass membrane protein</topology>
    </subcellularLocation>
</comment>
<evidence type="ECO:0000256" key="3">
    <source>
        <dbReference type="ARBA" id="ARBA00004651"/>
    </source>
</evidence>
<evidence type="ECO:0000256" key="8">
    <source>
        <dbReference type="ARBA" id="ARBA00022677"/>
    </source>
</evidence>
<name>A0A6A6YMY5_9PEZI</name>
<dbReference type="PROSITE" id="PS00455">
    <property type="entry name" value="AMP_BINDING"/>
    <property type="match status" value="1"/>
</dbReference>
<keyword evidence="10" id="KW-0547">Nucleotide-binding</keyword>
<evidence type="ECO:0000256" key="7">
    <source>
        <dbReference type="ARBA" id="ARBA00022598"/>
    </source>
</evidence>
<keyword evidence="5" id="KW-0813">Transport</keyword>
<keyword evidence="11" id="KW-0067">ATP-binding</keyword>
<dbReference type="OrthoDB" id="196650at2759"/>
<dbReference type="InterPro" id="IPR020845">
    <property type="entry name" value="AMP-binding_CS"/>
</dbReference>
<dbReference type="GO" id="GO:0005324">
    <property type="term" value="F:long-chain fatty acid transmembrane transporter activity"/>
    <property type="evidence" value="ECO:0007669"/>
    <property type="project" value="TreeGrafter"/>
</dbReference>
<dbReference type="PANTHER" id="PTHR43107">
    <property type="entry name" value="LONG-CHAIN FATTY ACID TRANSPORT PROTEIN"/>
    <property type="match status" value="1"/>
</dbReference>
<accession>A0A6A6YMY5</accession>
<dbReference type="GO" id="GO:0005524">
    <property type="term" value="F:ATP binding"/>
    <property type="evidence" value="ECO:0007669"/>
    <property type="project" value="UniProtKB-KW"/>
</dbReference>
<comment type="function">
    <text evidence="17">Acyl-CoA synthetase required for both the import of long chain fatty acids (LCFAs) (C14-C18) and the activation very long chain fatty acids (VLCFAs) (C20-C26) by esterification of the fatty acids into metabolically active CoA-thioesters for subsequent degradation or incorporation into phospholipids. The transport and fatty acyl-CoA synthetase activities are genetically separable and are thus independent activities. Esterifies VLCFAs in the peroxisome matrix. The VLCFAs are actively transported into peroxisomes by a PXA1-PXA2 heterodimeric transporter in the peroxisomal membrane.</text>
</comment>
<dbReference type="Pfam" id="PF00501">
    <property type="entry name" value="AMP-binding"/>
    <property type="match status" value="1"/>
</dbReference>
<dbReference type="SUPFAM" id="SSF56801">
    <property type="entry name" value="Acetyl-CoA synthetase-like"/>
    <property type="match status" value="1"/>
</dbReference>
<proteinExistence type="inferred from homology"/>
<feature type="domain" description="AMP-dependent synthetase/ligase" evidence="20">
    <location>
        <begin position="58"/>
        <end position="442"/>
    </location>
</feature>
<keyword evidence="22" id="KW-1185">Reference proteome</keyword>
<dbReference type="FunFam" id="3.30.300.30:FF:000020">
    <property type="entry name" value="Long-chain fatty acid transporter"/>
    <property type="match status" value="1"/>
</dbReference>
<evidence type="ECO:0000256" key="16">
    <source>
        <dbReference type="ARBA" id="ARBA00051585"/>
    </source>
</evidence>
<dbReference type="FunFam" id="3.40.50.12780:FF:000019">
    <property type="entry name" value="Long-chain fatty acid transporter"/>
    <property type="match status" value="1"/>
</dbReference>
<reference evidence="23" key="2">
    <citation type="submission" date="2020-04" db="EMBL/GenBank/DDBJ databases">
        <authorList>
            <consortium name="NCBI Genome Project"/>
        </authorList>
    </citation>
    <scope>NUCLEOTIDE SEQUENCE</scope>
    <source>
        <strain evidence="23">CBS 304.34</strain>
    </source>
</reference>